<proteinExistence type="predicted"/>
<sequence>MLGEDGGAEKAMTFNSLSLMSGLVVLCYGQSDAWQHGRHLEQAAFSISWLCLGDVSGGGSQSDEGDISNLRPVLGVGPLRTAMAFVFVCLSIITPCIKLHSGYRQAYTDLSPAQPSQKRSSIA</sequence>
<name>A0ABD0LQ47_9CAEN</name>
<dbReference type="AlphaFoldDB" id="A0ABD0LQ47"/>
<evidence type="ECO:0000313" key="1">
    <source>
        <dbReference type="EMBL" id="KAK7501644.1"/>
    </source>
</evidence>
<gene>
    <name evidence="1" type="ORF">BaRGS_00007075</name>
</gene>
<comment type="caution">
    <text evidence="1">The sequence shown here is derived from an EMBL/GenBank/DDBJ whole genome shotgun (WGS) entry which is preliminary data.</text>
</comment>
<dbReference type="Proteomes" id="UP001519460">
    <property type="component" value="Unassembled WGS sequence"/>
</dbReference>
<dbReference type="EMBL" id="JACVVK020000030">
    <property type="protein sequence ID" value="KAK7501644.1"/>
    <property type="molecule type" value="Genomic_DNA"/>
</dbReference>
<organism evidence="1 2">
    <name type="scientific">Batillaria attramentaria</name>
    <dbReference type="NCBI Taxonomy" id="370345"/>
    <lineage>
        <taxon>Eukaryota</taxon>
        <taxon>Metazoa</taxon>
        <taxon>Spiralia</taxon>
        <taxon>Lophotrochozoa</taxon>
        <taxon>Mollusca</taxon>
        <taxon>Gastropoda</taxon>
        <taxon>Caenogastropoda</taxon>
        <taxon>Sorbeoconcha</taxon>
        <taxon>Cerithioidea</taxon>
        <taxon>Batillariidae</taxon>
        <taxon>Batillaria</taxon>
    </lineage>
</organism>
<reference evidence="1 2" key="1">
    <citation type="journal article" date="2023" name="Sci. Data">
        <title>Genome assembly of the Korean intertidal mud-creeper Batillaria attramentaria.</title>
        <authorList>
            <person name="Patra A.K."/>
            <person name="Ho P.T."/>
            <person name="Jun S."/>
            <person name="Lee S.J."/>
            <person name="Kim Y."/>
            <person name="Won Y.J."/>
        </authorList>
    </citation>
    <scope>NUCLEOTIDE SEQUENCE [LARGE SCALE GENOMIC DNA]</scope>
    <source>
        <strain evidence="1">Wonlab-2016</strain>
    </source>
</reference>
<evidence type="ECO:0000313" key="2">
    <source>
        <dbReference type="Proteomes" id="UP001519460"/>
    </source>
</evidence>
<accession>A0ABD0LQ47</accession>
<keyword evidence="2" id="KW-1185">Reference proteome</keyword>
<protein>
    <submittedName>
        <fullName evidence="1">Uncharacterized protein</fullName>
    </submittedName>
</protein>